<keyword evidence="2" id="KW-1133">Transmembrane helix</keyword>
<dbReference type="Pfam" id="PF04969">
    <property type="entry name" value="CS"/>
    <property type="match status" value="1"/>
</dbReference>
<dbReference type="InterPro" id="IPR008978">
    <property type="entry name" value="HSP20-like_chaperone"/>
</dbReference>
<evidence type="ECO:0000256" key="1">
    <source>
        <dbReference type="SAM" id="MobiDB-lite"/>
    </source>
</evidence>
<feature type="compositionally biased region" description="Acidic residues" evidence="1">
    <location>
        <begin position="179"/>
        <end position="191"/>
    </location>
</feature>
<dbReference type="EMBL" id="JWZX01002856">
    <property type="protein sequence ID" value="KOO26411.1"/>
    <property type="molecule type" value="Genomic_DNA"/>
</dbReference>
<dbReference type="PROSITE" id="PS51203">
    <property type="entry name" value="CS"/>
    <property type="match status" value="1"/>
</dbReference>
<feature type="compositionally biased region" description="Basic and acidic residues" evidence="1">
    <location>
        <begin position="138"/>
        <end position="165"/>
    </location>
</feature>
<comment type="caution">
    <text evidence="4">The sequence shown here is derived from an EMBL/GenBank/DDBJ whole genome shotgun (WGS) entry which is preliminary data.</text>
</comment>
<keyword evidence="2" id="KW-0812">Transmembrane</keyword>
<evidence type="ECO:0000259" key="3">
    <source>
        <dbReference type="PROSITE" id="PS51203"/>
    </source>
</evidence>
<dbReference type="InterPro" id="IPR007052">
    <property type="entry name" value="CS_dom"/>
</dbReference>
<sequence>MPFSESKSGAFWDWKEDDAQVELWVPIPPDTIKKDVVCVISADHLVVKHTKLGKTLLHCEPLSGPVNAEESTWYLQGEVLCVVLAKQWRGETKSDQYWGALLVPKGGTFTCYMAAHDVKSHRIAREKREKLEEEERLARFKASRQREKQQREAEAAKKEAEAAKAERRRRLHGRQESGTCDEAEALDDEDGSTSRQQTKRSSGVDSWFTLPVAVALGAAFLVLVEIFVQFRKAFVAL</sequence>
<feature type="region of interest" description="Disordered" evidence="1">
    <location>
        <begin position="138"/>
        <end position="200"/>
    </location>
</feature>
<dbReference type="Gene3D" id="2.60.40.790">
    <property type="match status" value="1"/>
</dbReference>
<evidence type="ECO:0000256" key="2">
    <source>
        <dbReference type="SAM" id="Phobius"/>
    </source>
</evidence>
<reference evidence="5" key="1">
    <citation type="journal article" date="2015" name="PLoS Genet.">
        <title>Genome Sequence and Transcriptome Analyses of Chrysochromulina tobin: Metabolic Tools for Enhanced Algal Fitness in the Prominent Order Prymnesiales (Haptophyceae).</title>
        <authorList>
            <person name="Hovde B.T."/>
            <person name="Deodato C.R."/>
            <person name="Hunsperger H.M."/>
            <person name="Ryken S.A."/>
            <person name="Yost W."/>
            <person name="Jha R.K."/>
            <person name="Patterson J."/>
            <person name="Monnat R.J. Jr."/>
            <person name="Barlow S.B."/>
            <person name="Starkenburg S.R."/>
            <person name="Cattolico R.A."/>
        </authorList>
    </citation>
    <scope>NUCLEOTIDE SEQUENCE</scope>
    <source>
        <strain evidence="5">CCMP291</strain>
    </source>
</reference>
<evidence type="ECO:0000313" key="5">
    <source>
        <dbReference type="Proteomes" id="UP000037460"/>
    </source>
</evidence>
<gene>
    <name evidence="4" type="ORF">Ctob_004553</name>
</gene>
<feature type="transmembrane region" description="Helical" evidence="2">
    <location>
        <begin position="207"/>
        <end position="228"/>
    </location>
</feature>
<keyword evidence="5" id="KW-1185">Reference proteome</keyword>
<dbReference type="CDD" id="cd06467">
    <property type="entry name" value="p23_NUDC_like"/>
    <property type="match status" value="1"/>
</dbReference>
<feature type="domain" description="CS" evidence="3">
    <location>
        <begin position="7"/>
        <end position="102"/>
    </location>
</feature>
<evidence type="ECO:0000313" key="4">
    <source>
        <dbReference type="EMBL" id="KOO26411.1"/>
    </source>
</evidence>
<proteinExistence type="predicted"/>
<dbReference type="SUPFAM" id="SSF49764">
    <property type="entry name" value="HSP20-like chaperones"/>
    <property type="match status" value="1"/>
</dbReference>
<keyword evidence="2" id="KW-0472">Membrane</keyword>
<organism evidence="4 5">
    <name type="scientific">Chrysochromulina tobinii</name>
    <dbReference type="NCBI Taxonomy" id="1460289"/>
    <lineage>
        <taxon>Eukaryota</taxon>
        <taxon>Haptista</taxon>
        <taxon>Haptophyta</taxon>
        <taxon>Prymnesiophyceae</taxon>
        <taxon>Prymnesiales</taxon>
        <taxon>Chrysochromulinaceae</taxon>
        <taxon>Chrysochromulina</taxon>
    </lineage>
</organism>
<protein>
    <recommendedName>
        <fullName evidence="3">CS domain-containing protein</fullName>
    </recommendedName>
</protein>
<dbReference type="AlphaFoldDB" id="A0A0M0JIH4"/>
<accession>A0A0M0JIH4</accession>
<name>A0A0M0JIH4_9EUKA</name>
<dbReference type="Proteomes" id="UP000037460">
    <property type="component" value="Unassembled WGS sequence"/>
</dbReference>
<dbReference type="OrthoDB" id="428655at2759"/>